<dbReference type="PANTHER" id="PTHR36452:SF1">
    <property type="entry name" value="DUF2461 DOMAIN-CONTAINING PROTEIN"/>
    <property type="match status" value="1"/>
</dbReference>
<evidence type="ECO:0000313" key="1">
    <source>
        <dbReference type="EMBL" id="EXI87136.1"/>
    </source>
</evidence>
<organism evidence="1 2">
    <name type="scientific">Accumulibacter regalis</name>
    <dbReference type="NCBI Taxonomy" id="522306"/>
    <lineage>
        <taxon>Bacteria</taxon>
        <taxon>Pseudomonadati</taxon>
        <taxon>Pseudomonadota</taxon>
        <taxon>Betaproteobacteria</taxon>
        <taxon>Candidatus Accumulibacter</taxon>
    </lineage>
</organism>
<keyword evidence="2" id="KW-1185">Reference proteome</keyword>
<evidence type="ECO:0000313" key="2">
    <source>
        <dbReference type="Proteomes" id="UP000022141"/>
    </source>
</evidence>
<proteinExistence type="predicted"/>
<gene>
    <name evidence="1" type="ORF">AW11_02746</name>
</gene>
<dbReference type="PIRSF" id="PIRSF028451">
    <property type="entry name" value="UCP028451"/>
    <property type="match status" value="1"/>
</dbReference>
<evidence type="ECO:0008006" key="3">
    <source>
        <dbReference type="Google" id="ProtNLM"/>
    </source>
</evidence>
<dbReference type="NCBIfam" id="TIGR02453">
    <property type="entry name" value="TIGR02453 family protein"/>
    <property type="match status" value="1"/>
</dbReference>
<dbReference type="Proteomes" id="UP000022141">
    <property type="component" value="Unassembled WGS sequence"/>
</dbReference>
<dbReference type="AlphaFoldDB" id="A0A011PHT9"/>
<accession>A0A011PHT9</accession>
<dbReference type="Pfam" id="PF09365">
    <property type="entry name" value="DUF2461"/>
    <property type="match status" value="1"/>
</dbReference>
<protein>
    <recommendedName>
        <fullName evidence="3">TIGR02453 family protein</fullName>
    </recommendedName>
</protein>
<dbReference type="eggNOG" id="COG5587">
    <property type="taxonomic scope" value="Bacteria"/>
</dbReference>
<dbReference type="EMBL" id="JEMY01000037">
    <property type="protein sequence ID" value="EXI87136.1"/>
    <property type="molecule type" value="Genomic_DNA"/>
</dbReference>
<dbReference type="PATRIC" id="fig|1454004.3.peg.2838"/>
<comment type="caution">
    <text evidence="1">The sequence shown here is derived from an EMBL/GenBank/DDBJ whole genome shotgun (WGS) entry which is preliminary data.</text>
</comment>
<reference evidence="1" key="1">
    <citation type="submission" date="2014-02" db="EMBL/GenBank/DDBJ databases">
        <title>Expanding our view of genomic diversity in Candidatus Accumulibacter clades.</title>
        <authorList>
            <person name="Skennerton C.T."/>
            <person name="Barr J.J."/>
            <person name="Slater F.R."/>
            <person name="Bond P.L."/>
            <person name="Tyson G.W."/>
        </authorList>
    </citation>
    <scope>NUCLEOTIDE SEQUENCE [LARGE SCALE GENOMIC DNA]</scope>
</reference>
<sequence>MFSKDSIAFLDDLAANNNRTWFEENRSQYEALVREPARQFIAEMAPLLETFAPHFRADPRKSGGSLMRVFRDTRFSRDKTPYKTNIGIQFRHATGKDVHAPGLYVHIASDECFLGVGCWHPDGDSLARIRDWIAHKPERWFAVRDESGFVGEWTLSGESLTRPPRGYPADHEAIEDLKRKDFIAIANLSPEQVLGKDFASTAGARFAAATPFLKFLCDALAVEC</sequence>
<name>A0A011PHT9_ACCRE</name>
<dbReference type="InterPro" id="IPR015996">
    <property type="entry name" value="UCP028451"/>
</dbReference>
<dbReference type="PANTHER" id="PTHR36452">
    <property type="entry name" value="CHROMOSOME 12, WHOLE GENOME SHOTGUN SEQUENCE"/>
    <property type="match status" value="1"/>
</dbReference>
<dbReference type="InterPro" id="IPR012808">
    <property type="entry name" value="CHP02453"/>
</dbReference>